<keyword evidence="2" id="KW-0238">DNA-binding</keyword>
<evidence type="ECO:0000313" key="3">
    <source>
        <dbReference type="Proteomes" id="UP000325081"/>
    </source>
</evidence>
<reference evidence="3" key="1">
    <citation type="journal article" date="2019" name="Curr. Biol.">
        <title>Genome Sequence of Striga asiatica Provides Insight into the Evolution of Plant Parasitism.</title>
        <authorList>
            <person name="Yoshida S."/>
            <person name="Kim S."/>
            <person name="Wafula E.K."/>
            <person name="Tanskanen J."/>
            <person name="Kim Y.M."/>
            <person name="Honaas L."/>
            <person name="Yang Z."/>
            <person name="Spallek T."/>
            <person name="Conn C.E."/>
            <person name="Ichihashi Y."/>
            <person name="Cheong K."/>
            <person name="Cui S."/>
            <person name="Der J.P."/>
            <person name="Gundlach H."/>
            <person name="Jiao Y."/>
            <person name="Hori C."/>
            <person name="Ishida J.K."/>
            <person name="Kasahara H."/>
            <person name="Kiba T."/>
            <person name="Kim M.S."/>
            <person name="Koo N."/>
            <person name="Laohavisit A."/>
            <person name="Lee Y.H."/>
            <person name="Lumba S."/>
            <person name="McCourt P."/>
            <person name="Mortimer J.C."/>
            <person name="Mutuku J.M."/>
            <person name="Nomura T."/>
            <person name="Sasaki-Sekimoto Y."/>
            <person name="Seto Y."/>
            <person name="Wang Y."/>
            <person name="Wakatake T."/>
            <person name="Sakakibara H."/>
            <person name="Demura T."/>
            <person name="Yamaguchi S."/>
            <person name="Yoneyama K."/>
            <person name="Manabe R.I."/>
            <person name="Nelson D.C."/>
            <person name="Schulman A.H."/>
            <person name="Timko M.P."/>
            <person name="dePamphilis C.W."/>
            <person name="Choi D."/>
            <person name="Shirasu K."/>
        </authorList>
    </citation>
    <scope>NUCLEOTIDE SEQUENCE [LARGE SCALE GENOMIC DNA]</scope>
    <source>
        <strain evidence="3">cv. UVA1</strain>
    </source>
</reference>
<dbReference type="AlphaFoldDB" id="A0A5A7R325"/>
<feature type="compositionally biased region" description="Basic residues" evidence="1">
    <location>
        <begin position="39"/>
        <end position="54"/>
    </location>
</feature>
<name>A0A5A7R325_STRAF</name>
<protein>
    <submittedName>
        <fullName evidence="2">Integrase-type DNA-binding superfamily protein</fullName>
    </submittedName>
</protein>
<feature type="region of interest" description="Disordered" evidence="1">
    <location>
        <begin position="39"/>
        <end position="61"/>
    </location>
</feature>
<feature type="region of interest" description="Disordered" evidence="1">
    <location>
        <begin position="1"/>
        <end position="22"/>
    </location>
</feature>
<feature type="compositionally biased region" description="Basic residues" evidence="1">
    <location>
        <begin position="1"/>
        <end position="13"/>
    </location>
</feature>
<sequence>MRTKGRKKRRRRRNQLESSYPTELTRGVNRRWVPLERLRRRRNSGSRNKQGRVHRPSEADQIELRVGPQLEIFGKASGKRFKDSASPSHLAEPKVKALVLANSVR</sequence>
<organism evidence="2 3">
    <name type="scientific">Striga asiatica</name>
    <name type="common">Asiatic witchweed</name>
    <name type="synonym">Buchnera asiatica</name>
    <dbReference type="NCBI Taxonomy" id="4170"/>
    <lineage>
        <taxon>Eukaryota</taxon>
        <taxon>Viridiplantae</taxon>
        <taxon>Streptophyta</taxon>
        <taxon>Embryophyta</taxon>
        <taxon>Tracheophyta</taxon>
        <taxon>Spermatophyta</taxon>
        <taxon>Magnoliopsida</taxon>
        <taxon>eudicotyledons</taxon>
        <taxon>Gunneridae</taxon>
        <taxon>Pentapetalae</taxon>
        <taxon>asterids</taxon>
        <taxon>lamiids</taxon>
        <taxon>Lamiales</taxon>
        <taxon>Orobanchaceae</taxon>
        <taxon>Buchnereae</taxon>
        <taxon>Striga</taxon>
    </lineage>
</organism>
<gene>
    <name evidence="2" type="ORF">STAS_29213</name>
</gene>
<accession>A0A5A7R325</accession>
<evidence type="ECO:0000256" key="1">
    <source>
        <dbReference type="SAM" id="MobiDB-lite"/>
    </source>
</evidence>
<dbReference type="EMBL" id="BKCP01009937">
    <property type="protein sequence ID" value="GER51796.1"/>
    <property type="molecule type" value="Genomic_DNA"/>
</dbReference>
<keyword evidence="3" id="KW-1185">Reference proteome</keyword>
<proteinExistence type="predicted"/>
<dbReference type="Proteomes" id="UP000325081">
    <property type="component" value="Unassembled WGS sequence"/>
</dbReference>
<evidence type="ECO:0000313" key="2">
    <source>
        <dbReference type="EMBL" id="GER51796.1"/>
    </source>
</evidence>
<dbReference type="GO" id="GO:0003677">
    <property type="term" value="F:DNA binding"/>
    <property type="evidence" value="ECO:0007669"/>
    <property type="project" value="UniProtKB-KW"/>
</dbReference>
<comment type="caution">
    <text evidence="2">The sequence shown here is derived from an EMBL/GenBank/DDBJ whole genome shotgun (WGS) entry which is preliminary data.</text>
</comment>